<dbReference type="GO" id="GO:0004222">
    <property type="term" value="F:metalloendopeptidase activity"/>
    <property type="evidence" value="ECO:0007669"/>
    <property type="project" value="InterPro"/>
</dbReference>
<dbReference type="PANTHER" id="PTHR42837:SF2">
    <property type="entry name" value="MEMBRANE METALLOPROTEASE ARASP2, CHLOROPLASTIC-RELATED"/>
    <property type="match status" value="1"/>
</dbReference>
<accession>A0A1F8B6C2</accession>
<dbReference type="Pfam" id="PF02163">
    <property type="entry name" value="Peptidase_M50"/>
    <property type="match status" value="1"/>
</dbReference>
<keyword evidence="7" id="KW-0862">Zinc</keyword>
<dbReference type="Pfam" id="PF17820">
    <property type="entry name" value="PDZ_6"/>
    <property type="match status" value="1"/>
</dbReference>
<evidence type="ECO:0000256" key="8">
    <source>
        <dbReference type="ARBA" id="ARBA00022989"/>
    </source>
</evidence>
<feature type="transmembrane region" description="Helical" evidence="11">
    <location>
        <begin position="233"/>
        <end position="256"/>
    </location>
</feature>
<dbReference type="GO" id="GO:0006508">
    <property type="term" value="P:proteolysis"/>
    <property type="evidence" value="ECO:0007669"/>
    <property type="project" value="UniProtKB-KW"/>
</dbReference>
<dbReference type="InterPro" id="IPR001478">
    <property type="entry name" value="PDZ"/>
</dbReference>
<dbReference type="Gene3D" id="2.30.42.10">
    <property type="match status" value="1"/>
</dbReference>
<keyword evidence="8 11" id="KW-1133">Transmembrane helix</keyword>
<evidence type="ECO:0000256" key="6">
    <source>
        <dbReference type="ARBA" id="ARBA00022801"/>
    </source>
</evidence>
<reference evidence="13 14" key="1">
    <citation type="journal article" date="2016" name="Nat. Commun.">
        <title>Thousands of microbial genomes shed light on interconnected biogeochemical processes in an aquifer system.</title>
        <authorList>
            <person name="Anantharaman K."/>
            <person name="Brown C.T."/>
            <person name="Hug L.A."/>
            <person name="Sharon I."/>
            <person name="Castelle C.J."/>
            <person name="Probst A.J."/>
            <person name="Thomas B.C."/>
            <person name="Singh A."/>
            <person name="Wilkins M.J."/>
            <person name="Karaoz U."/>
            <person name="Brodie E.L."/>
            <person name="Williams K.H."/>
            <person name="Hubbard S.S."/>
            <person name="Banfield J.F."/>
        </authorList>
    </citation>
    <scope>NUCLEOTIDE SEQUENCE [LARGE SCALE GENOMIC DNA]</scope>
</reference>
<dbReference type="STRING" id="1802517.A2892_04600"/>
<feature type="domain" description="PDZ" evidence="12">
    <location>
        <begin position="106"/>
        <end position="182"/>
    </location>
</feature>
<evidence type="ECO:0000256" key="11">
    <source>
        <dbReference type="SAM" id="Phobius"/>
    </source>
</evidence>
<organism evidence="13 14">
    <name type="scientific">Candidatus Woesebacteria bacterium RIFCSPLOWO2_01_FULL_39_10b</name>
    <dbReference type="NCBI Taxonomy" id="1802517"/>
    <lineage>
        <taxon>Bacteria</taxon>
        <taxon>Candidatus Woeseibacteriota</taxon>
    </lineage>
</organism>
<feature type="transmembrane region" description="Helical" evidence="11">
    <location>
        <begin position="92"/>
        <end position="114"/>
    </location>
</feature>
<evidence type="ECO:0000256" key="4">
    <source>
        <dbReference type="ARBA" id="ARBA00022670"/>
    </source>
</evidence>
<dbReference type="InterPro" id="IPR008915">
    <property type="entry name" value="Peptidase_M50"/>
</dbReference>
<keyword evidence="10 11" id="KW-0472">Membrane</keyword>
<comment type="similarity">
    <text evidence="3">Belongs to the peptidase M50B family.</text>
</comment>
<keyword evidence="5 11" id="KW-0812">Transmembrane</keyword>
<dbReference type="Proteomes" id="UP000176404">
    <property type="component" value="Unassembled WGS sequence"/>
</dbReference>
<dbReference type="SUPFAM" id="SSF50156">
    <property type="entry name" value="PDZ domain-like"/>
    <property type="match status" value="1"/>
</dbReference>
<evidence type="ECO:0000256" key="10">
    <source>
        <dbReference type="ARBA" id="ARBA00023136"/>
    </source>
</evidence>
<evidence type="ECO:0000256" key="7">
    <source>
        <dbReference type="ARBA" id="ARBA00022833"/>
    </source>
</evidence>
<keyword evidence="6" id="KW-0378">Hydrolase</keyword>
<feature type="transmembrane region" description="Helical" evidence="11">
    <location>
        <begin position="6"/>
        <end position="25"/>
    </location>
</feature>
<dbReference type="GO" id="GO:0016020">
    <property type="term" value="C:membrane"/>
    <property type="evidence" value="ECO:0007669"/>
    <property type="project" value="UniProtKB-SubCell"/>
</dbReference>
<keyword evidence="9" id="KW-0482">Metalloprotease</keyword>
<dbReference type="InterPro" id="IPR036034">
    <property type="entry name" value="PDZ_sf"/>
</dbReference>
<feature type="transmembrane region" description="Helical" evidence="11">
    <location>
        <begin position="327"/>
        <end position="346"/>
    </location>
</feature>
<name>A0A1F8B6C2_9BACT</name>
<proteinExistence type="inferred from homology"/>
<dbReference type="PANTHER" id="PTHR42837">
    <property type="entry name" value="REGULATOR OF SIGMA-E PROTEASE RSEP"/>
    <property type="match status" value="1"/>
</dbReference>
<evidence type="ECO:0000256" key="2">
    <source>
        <dbReference type="ARBA" id="ARBA00004141"/>
    </source>
</evidence>
<evidence type="ECO:0000256" key="3">
    <source>
        <dbReference type="ARBA" id="ARBA00007931"/>
    </source>
</evidence>
<evidence type="ECO:0000313" key="13">
    <source>
        <dbReference type="EMBL" id="OGM59596.1"/>
    </source>
</evidence>
<evidence type="ECO:0000256" key="1">
    <source>
        <dbReference type="ARBA" id="ARBA00001947"/>
    </source>
</evidence>
<evidence type="ECO:0000313" key="14">
    <source>
        <dbReference type="Proteomes" id="UP000176404"/>
    </source>
</evidence>
<dbReference type="AlphaFoldDB" id="A0A1F8B6C2"/>
<sequence>MTSFLIFIIILSILILAHELGHFIAARRSGVWVEEFGFGIPPRIFGKKIGETFYSINLLPFGGFVKLHGESARDKIEKPEKAFLNKSKKSRALIVTAGVIMNFLLAILAFSLVYSFSGIPRKVGYIEVLDVNKDSPAQKAGLTPKDIVRSVDYKKVSTSKEFIKRVEEKKGREVRLEIQKPKSQATLPIFLSSRENPPEGEGPLGVIISDSEIYFPPLWQRPIFGIYFGLKEALFWGSMIILGFIKIISGLFLGIVPKDIAGPVGLYAITSEVYKVGILPLINWLGIISVNLAILNILPIPAFDGGHLLFIIIEKIIGRKVLPKVEAWLHAASLTILVFLLLAITIKELKLINSLGITGYLDFLSGLSSK</sequence>
<comment type="cofactor">
    <cofactor evidence="1">
        <name>Zn(2+)</name>
        <dbReference type="ChEBI" id="CHEBI:29105"/>
    </cofactor>
</comment>
<comment type="subcellular location">
    <subcellularLocation>
        <location evidence="2">Membrane</location>
        <topology evidence="2">Multi-pass membrane protein</topology>
    </subcellularLocation>
</comment>
<dbReference type="InterPro" id="IPR041489">
    <property type="entry name" value="PDZ_6"/>
</dbReference>
<gene>
    <name evidence="13" type="ORF">A2892_04600</name>
</gene>
<feature type="transmembrane region" description="Helical" evidence="11">
    <location>
        <begin position="276"/>
        <end position="298"/>
    </location>
</feature>
<dbReference type="InterPro" id="IPR004387">
    <property type="entry name" value="Pept_M50_Zn"/>
</dbReference>
<dbReference type="CDD" id="cd06163">
    <property type="entry name" value="S2P-M50_PDZ_RseP-like"/>
    <property type="match status" value="1"/>
</dbReference>
<evidence type="ECO:0000256" key="5">
    <source>
        <dbReference type="ARBA" id="ARBA00022692"/>
    </source>
</evidence>
<evidence type="ECO:0000259" key="12">
    <source>
        <dbReference type="SMART" id="SM00228"/>
    </source>
</evidence>
<evidence type="ECO:0000256" key="9">
    <source>
        <dbReference type="ARBA" id="ARBA00023049"/>
    </source>
</evidence>
<protein>
    <recommendedName>
        <fullName evidence="12">PDZ domain-containing protein</fullName>
    </recommendedName>
</protein>
<dbReference type="SMART" id="SM00228">
    <property type="entry name" value="PDZ"/>
    <property type="match status" value="1"/>
</dbReference>
<comment type="caution">
    <text evidence="13">The sequence shown here is derived from an EMBL/GenBank/DDBJ whole genome shotgun (WGS) entry which is preliminary data.</text>
</comment>
<keyword evidence="4" id="KW-0645">Protease</keyword>
<dbReference type="EMBL" id="MGHD01000018">
    <property type="protein sequence ID" value="OGM59596.1"/>
    <property type="molecule type" value="Genomic_DNA"/>
</dbReference>